<evidence type="ECO:0000256" key="6">
    <source>
        <dbReference type="ARBA" id="ARBA00022723"/>
    </source>
</evidence>
<dbReference type="PROSITE" id="PS00154">
    <property type="entry name" value="ATPASE_E1_E2"/>
    <property type="match status" value="1"/>
</dbReference>
<keyword evidence="16 18" id="KW-0472">Membrane</keyword>
<protein>
    <recommendedName>
        <fullName evidence="3">P-type Cu(+) transporter</fullName>
        <ecNumber evidence="3">7.2.2.8</ecNumber>
    </recommendedName>
    <alternativeName>
        <fullName evidence="17">Cu(2+)-ATPase</fullName>
    </alternativeName>
</protein>
<dbReference type="SUPFAM" id="SSF56784">
    <property type="entry name" value="HAD-like"/>
    <property type="match status" value="1"/>
</dbReference>
<dbReference type="PRINTS" id="PR00119">
    <property type="entry name" value="CATATPASE"/>
</dbReference>
<dbReference type="SUPFAM" id="SSF81665">
    <property type="entry name" value="Calcium ATPase, transmembrane domain M"/>
    <property type="match status" value="1"/>
</dbReference>
<feature type="transmembrane region" description="Helical" evidence="18">
    <location>
        <begin position="901"/>
        <end position="923"/>
    </location>
</feature>
<dbReference type="AlphaFoldDB" id="A0A316UFN8"/>
<dbReference type="GO" id="GO:0016887">
    <property type="term" value="F:ATP hydrolysis activity"/>
    <property type="evidence" value="ECO:0007669"/>
    <property type="project" value="InterPro"/>
</dbReference>
<dbReference type="PROSITE" id="PS50846">
    <property type="entry name" value="HMA_2"/>
    <property type="match status" value="2"/>
</dbReference>
<feature type="region of interest" description="Disordered" evidence="19">
    <location>
        <begin position="1"/>
        <end position="20"/>
    </location>
</feature>
<evidence type="ECO:0000256" key="14">
    <source>
        <dbReference type="ARBA" id="ARBA00023008"/>
    </source>
</evidence>
<feature type="domain" description="HMA" evidence="20">
    <location>
        <begin position="22"/>
        <end position="88"/>
    </location>
</feature>
<evidence type="ECO:0000256" key="17">
    <source>
        <dbReference type="ARBA" id="ARBA00080126"/>
    </source>
</evidence>
<evidence type="ECO:0000256" key="12">
    <source>
        <dbReference type="ARBA" id="ARBA00022967"/>
    </source>
</evidence>
<evidence type="ECO:0000256" key="5">
    <source>
        <dbReference type="ARBA" id="ARBA00022692"/>
    </source>
</evidence>
<dbReference type="Gene3D" id="3.40.50.1000">
    <property type="entry name" value="HAD superfamily/HAD-like"/>
    <property type="match status" value="1"/>
</dbReference>
<keyword evidence="5 18" id="KW-0812">Transmembrane</keyword>
<evidence type="ECO:0000256" key="7">
    <source>
        <dbReference type="ARBA" id="ARBA00022737"/>
    </source>
</evidence>
<feature type="transmembrane region" description="Helical" evidence="18">
    <location>
        <begin position="240"/>
        <end position="258"/>
    </location>
</feature>
<dbReference type="STRING" id="1684307.A0A316UFN8"/>
<dbReference type="PANTHER" id="PTHR43520">
    <property type="entry name" value="ATP7, ISOFORM B"/>
    <property type="match status" value="1"/>
</dbReference>
<evidence type="ECO:0000256" key="16">
    <source>
        <dbReference type="ARBA" id="ARBA00023136"/>
    </source>
</evidence>
<evidence type="ECO:0000313" key="22">
    <source>
        <dbReference type="Proteomes" id="UP000245942"/>
    </source>
</evidence>
<evidence type="ECO:0000313" key="21">
    <source>
        <dbReference type="EMBL" id="PWN23191.1"/>
    </source>
</evidence>
<evidence type="ECO:0000256" key="4">
    <source>
        <dbReference type="ARBA" id="ARBA00022448"/>
    </source>
</evidence>
<feature type="transmembrane region" description="Helical" evidence="18">
    <location>
        <begin position="877"/>
        <end position="895"/>
    </location>
</feature>
<dbReference type="InterPro" id="IPR027256">
    <property type="entry name" value="P-typ_ATPase_IB"/>
</dbReference>
<sequence length="1022" mass="108436">MKSPSSSAVAEKDDQRDAVPSATATIRVEGMTCGACVESIEKMLRTQPGIINVSVALLAEKAVVEYSPADWTAEKVGEAIEDIGFDAFLESDVTKSALSGPRGSVGLVPPEVEDCVLSIYGMTCSACVASIENGLREMPGVISCEVALTTERARITYDGNTVGIRSLVERIEEMGFDAVVSDERDSTQLQSLSRVKEIAQWRRAFLGALTFGIPVFLISMVLPKVQFFRNILMWQPISRIWLTDLLCLLLTIPVQFGIGLRFYRTAWKAVKHGSSTMDVLVVLGTTASFTYSVIAMLSTFLFPSESNPPKATTFFDTSTMLITFVSFGRYLENTAKGKTSEALSRLIGLAPSSATIYADGEKCSVEKKIAGELVQRGDYVKVVPGDRIPADGTVIRGSSTVDESVVTGEAMPVSKVQGSRVIGGTVNGLGTFDFVVDRAGKDSSLAQIIRLVSDAQTSKAPIQAFADRIAGIFVPCVIALGLLTFFCWLIIAHVCDSERLPDIFAHTSSKFATCLKLCISVVVVACPCALGLATPTAVMVGTGVGAQNGILIKGGGPLEASVKIKKIIFDKTGTLTMGKVAVTHTEWVAPGPSLSSENAEYGNEATAASGFLRSQALRLIGTLESRSEHPLAHAIACHAAQVLGVPQEEFPEPGRAAMEDFENIVGKGVRGRLRLALPDGRWSTHQMAVGNWSLVFKEGAAVPPSLSAFAAAEERQAHTLVYAAIDGQPVCAFSLSDEVRPEARAAIEALHSMGISTALATGDSQVTAEAVARQVGIPIDSVYAAMSPLAKSELVAHLQSTSTRGKAAVAFVGDGINDAPALVTADVGIALSCGSQIALESSSIVLVRNTLLDVPVSLLLARRIFLQIRLNFAWSTAYNLVALPIAMGLGLPWGLSMHPMMAGAAMAASSVSVVGGSLTLRFWRRPKHLRGPQGDDGEGEAGKAKRERRSLSLGDEPPSGGGGWNTASPFSATTLVNADGPPWWRSIFDRVADLLPSSAMRRRESAGYTGLPSRPADEFEMA</sequence>
<dbReference type="GO" id="GO:0055070">
    <property type="term" value="P:copper ion homeostasis"/>
    <property type="evidence" value="ECO:0007669"/>
    <property type="project" value="TreeGrafter"/>
</dbReference>
<dbReference type="SFLD" id="SFLDG00002">
    <property type="entry name" value="C1.7:_P-type_atpase_like"/>
    <property type="match status" value="1"/>
</dbReference>
<dbReference type="InterPro" id="IPR001757">
    <property type="entry name" value="P_typ_ATPase"/>
</dbReference>
<feature type="transmembrane region" description="Helical" evidence="18">
    <location>
        <begin position="279"/>
        <end position="302"/>
    </location>
</feature>
<dbReference type="InterPro" id="IPR036412">
    <property type="entry name" value="HAD-like_sf"/>
</dbReference>
<dbReference type="GO" id="GO:0016020">
    <property type="term" value="C:membrane"/>
    <property type="evidence" value="ECO:0007669"/>
    <property type="project" value="UniProtKB-SubCell"/>
</dbReference>
<dbReference type="RefSeq" id="XP_025350351.1">
    <property type="nucleotide sequence ID" value="XM_025494675.1"/>
</dbReference>
<feature type="transmembrane region" description="Helical" evidence="18">
    <location>
        <begin position="204"/>
        <end position="228"/>
    </location>
</feature>
<comment type="similarity">
    <text evidence="2 18">Belongs to the cation transport ATPase (P-type) (TC 3.A.3) family. Type IB subfamily.</text>
</comment>
<dbReference type="GO" id="GO:0005507">
    <property type="term" value="F:copper ion binding"/>
    <property type="evidence" value="ECO:0007669"/>
    <property type="project" value="InterPro"/>
</dbReference>
<dbReference type="Gene3D" id="3.40.1110.10">
    <property type="entry name" value="Calcium-transporting ATPase, cytoplasmic domain N"/>
    <property type="match status" value="1"/>
</dbReference>
<evidence type="ECO:0000259" key="20">
    <source>
        <dbReference type="PROSITE" id="PS50846"/>
    </source>
</evidence>
<evidence type="ECO:0000256" key="1">
    <source>
        <dbReference type="ARBA" id="ARBA00004127"/>
    </source>
</evidence>
<dbReference type="GO" id="GO:0012505">
    <property type="term" value="C:endomembrane system"/>
    <property type="evidence" value="ECO:0007669"/>
    <property type="project" value="UniProtKB-SubCell"/>
</dbReference>
<dbReference type="NCBIfam" id="TIGR01494">
    <property type="entry name" value="ATPase_P-type"/>
    <property type="match status" value="2"/>
</dbReference>
<dbReference type="CDD" id="cd00371">
    <property type="entry name" value="HMA"/>
    <property type="match status" value="2"/>
</dbReference>
<keyword evidence="12" id="KW-1278">Translocase</keyword>
<comment type="subcellular location">
    <subcellularLocation>
        <location evidence="1">Endomembrane system</location>
        <topology evidence="1">Multi-pass membrane protein</topology>
    </subcellularLocation>
    <subcellularLocation>
        <location evidence="18">Membrane</location>
    </subcellularLocation>
</comment>
<dbReference type="InterPro" id="IPR006121">
    <property type="entry name" value="HMA_dom"/>
</dbReference>
<evidence type="ECO:0000256" key="18">
    <source>
        <dbReference type="RuleBase" id="RU362081"/>
    </source>
</evidence>
<dbReference type="Pfam" id="PF00122">
    <property type="entry name" value="E1-E2_ATPase"/>
    <property type="match status" value="1"/>
</dbReference>
<dbReference type="InterPro" id="IPR059000">
    <property type="entry name" value="ATPase_P-type_domA"/>
</dbReference>
<organism evidence="21 22">
    <name type="scientific">Pseudomicrostroma glucosiphilum</name>
    <dbReference type="NCBI Taxonomy" id="1684307"/>
    <lineage>
        <taxon>Eukaryota</taxon>
        <taxon>Fungi</taxon>
        <taxon>Dikarya</taxon>
        <taxon>Basidiomycota</taxon>
        <taxon>Ustilaginomycotina</taxon>
        <taxon>Exobasidiomycetes</taxon>
        <taxon>Microstromatales</taxon>
        <taxon>Microstromatales incertae sedis</taxon>
        <taxon>Pseudomicrostroma</taxon>
    </lineage>
</organism>
<evidence type="ECO:0000256" key="3">
    <source>
        <dbReference type="ARBA" id="ARBA00012517"/>
    </source>
</evidence>
<gene>
    <name evidence="21" type="ORF">BCV69DRAFT_305784</name>
</gene>
<evidence type="ECO:0000256" key="11">
    <source>
        <dbReference type="ARBA" id="ARBA00022842"/>
    </source>
</evidence>
<evidence type="ECO:0000256" key="10">
    <source>
        <dbReference type="ARBA" id="ARBA00022840"/>
    </source>
</evidence>
<dbReference type="Proteomes" id="UP000245942">
    <property type="component" value="Unassembled WGS sequence"/>
</dbReference>
<dbReference type="InterPro" id="IPR008250">
    <property type="entry name" value="ATPase_P-typ_transduc_dom_A_sf"/>
</dbReference>
<dbReference type="Pfam" id="PF00702">
    <property type="entry name" value="Hydrolase"/>
    <property type="match status" value="1"/>
</dbReference>
<keyword evidence="11" id="KW-0460">Magnesium</keyword>
<dbReference type="FunFam" id="2.70.150.10:FF:000002">
    <property type="entry name" value="Copper-transporting ATPase 1, putative"/>
    <property type="match status" value="1"/>
</dbReference>
<dbReference type="CDD" id="cd02094">
    <property type="entry name" value="P-type_ATPase_Cu-like"/>
    <property type="match status" value="1"/>
</dbReference>
<evidence type="ECO:0000256" key="13">
    <source>
        <dbReference type="ARBA" id="ARBA00022989"/>
    </source>
</evidence>
<dbReference type="GO" id="GO:0005524">
    <property type="term" value="F:ATP binding"/>
    <property type="evidence" value="ECO:0007669"/>
    <property type="project" value="UniProtKB-UniRule"/>
</dbReference>
<keyword evidence="13 18" id="KW-1133">Transmembrane helix</keyword>
<dbReference type="OrthoDB" id="432719at2759"/>
<dbReference type="InterPro" id="IPR023214">
    <property type="entry name" value="HAD_sf"/>
</dbReference>
<dbReference type="EMBL" id="KZ819322">
    <property type="protein sequence ID" value="PWN23191.1"/>
    <property type="molecule type" value="Genomic_DNA"/>
</dbReference>
<dbReference type="SUPFAM" id="SSF81653">
    <property type="entry name" value="Calcium ATPase, transduction domain A"/>
    <property type="match status" value="1"/>
</dbReference>
<evidence type="ECO:0000256" key="2">
    <source>
        <dbReference type="ARBA" id="ARBA00006024"/>
    </source>
</evidence>
<dbReference type="GeneID" id="37016409"/>
<feature type="region of interest" description="Disordered" evidence="19">
    <location>
        <begin position="927"/>
        <end position="968"/>
    </location>
</feature>
<keyword evidence="15" id="KW-0406">Ion transport</keyword>
<dbReference type="InterPro" id="IPR018303">
    <property type="entry name" value="ATPase_P-typ_P_site"/>
</dbReference>
<evidence type="ECO:0000256" key="9">
    <source>
        <dbReference type="ARBA" id="ARBA00022796"/>
    </source>
</evidence>
<keyword evidence="7" id="KW-0677">Repeat</keyword>
<keyword evidence="6 18" id="KW-0479">Metal-binding</keyword>
<evidence type="ECO:0000256" key="8">
    <source>
        <dbReference type="ARBA" id="ARBA00022741"/>
    </source>
</evidence>
<feature type="transmembrane region" description="Helical" evidence="18">
    <location>
        <begin position="314"/>
        <end position="331"/>
    </location>
</feature>
<feature type="region of interest" description="Disordered" evidence="19">
    <location>
        <begin position="999"/>
        <end position="1022"/>
    </location>
</feature>
<dbReference type="InterPro" id="IPR036163">
    <property type="entry name" value="HMA_dom_sf"/>
</dbReference>
<dbReference type="NCBIfam" id="TIGR01525">
    <property type="entry name" value="ATPase-IB_hvy"/>
    <property type="match status" value="1"/>
</dbReference>
<dbReference type="Pfam" id="PF00403">
    <property type="entry name" value="HMA"/>
    <property type="match status" value="2"/>
</dbReference>
<dbReference type="InterPro" id="IPR044492">
    <property type="entry name" value="P_typ_ATPase_HD_dom"/>
</dbReference>
<keyword evidence="10 18" id="KW-0067">ATP-binding</keyword>
<dbReference type="PANTHER" id="PTHR43520:SF8">
    <property type="entry name" value="P-TYPE CU(+) TRANSPORTER"/>
    <property type="match status" value="1"/>
</dbReference>
<feature type="transmembrane region" description="Helical" evidence="18">
    <location>
        <begin position="469"/>
        <end position="491"/>
    </location>
</feature>
<keyword evidence="14" id="KW-0186">Copper</keyword>
<dbReference type="SUPFAM" id="SSF81660">
    <property type="entry name" value="Metal cation-transporting ATPase, ATP-binding domain N"/>
    <property type="match status" value="1"/>
</dbReference>
<dbReference type="SFLD" id="SFLDF00027">
    <property type="entry name" value="p-type_atpase"/>
    <property type="match status" value="1"/>
</dbReference>
<name>A0A316UFN8_9BASI</name>
<dbReference type="GO" id="GO:0043682">
    <property type="term" value="F:P-type divalent copper transporter activity"/>
    <property type="evidence" value="ECO:0007669"/>
    <property type="project" value="TreeGrafter"/>
</dbReference>
<dbReference type="NCBIfam" id="TIGR00003">
    <property type="entry name" value="copper ion binding protein"/>
    <property type="match status" value="2"/>
</dbReference>
<dbReference type="InterPro" id="IPR006122">
    <property type="entry name" value="HMA_Cu_ion-bd"/>
</dbReference>
<accession>A0A316UFN8</accession>
<dbReference type="Gene3D" id="3.30.70.100">
    <property type="match status" value="2"/>
</dbReference>
<dbReference type="InterPro" id="IPR023299">
    <property type="entry name" value="ATPase_P-typ_cyto_dom_N"/>
</dbReference>
<dbReference type="SUPFAM" id="SSF55008">
    <property type="entry name" value="HMA, heavy metal-associated domain"/>
    <property type="match status" value="2"/>
</dbReference>
<dbReference type="PRINTS" id="PR00943">
    <property type="entry name" value="CUATPASE"/>
</dbReference>
<dbReference type="Gene3D" id="2.70.150.10">
    <property type="entry name" value="Calcium-transporting ATPase, cytoplasmic transduction domain A"/>
    <property type="match status" value="1"/>
</dbReference>
<proteinExistence type="inferred from homology"/>
<dbReference type="PROSITE" id="PS01047">
    <property type="entry name" value="HMA_1"/>
    <property type="match status" value="2"/>
</dbReference>
<dbReference type="GO" id="GO:0140581">
    <property type="term" value="F:P-type monovalent copper transporter activity"/>
    <property type="evidence" value="ECO:0007669"/>
    <property type="project" value="UniProtKB-EC"/>
</dbReference>
<evidence type="ECO:0000256" key="19">
    <source>
        <dbReference type="SAM" id="MobiDB-lite"/>
    </source>
</evidence>
<dbReference type="InterPro" id="IPR023298">
    <property type="entry name" value="ATPase_P-typ_TM_dom_sf"/>
</dbReference>
<dbReference type="InterPro" id="IPR017969">
    <property type="entry name" value="Heavy-metal-associated_CS"/>
</dbReference>
<keyword evidence="4" id="KW-0813">Transport</keyword>
<keyword evidence="22" id="KW-1185">Reference proteome</keyword>
<evidence type="ECO:0000256" key="15">
    <source>
        <dbReference type="ARBA" id="ARBA00023065"/>
    </source>
</evidence>
<dbReference type="PRINTS" id="PR00942">
    <property type="entry name" value="CUATPASEI"/>
</dbReference>
<feature type="domain" description="HMA" evidence="20">
    <location>
        <begin position="113"/>
        <end position="179"/>
    </location>
</feature>
<dbReference type="EC" id="7.2.2.8" evidence="3"/>
<keyword evidence="8 18" id="KW-0547">Nucleotide-binding</keyword>
<keyword evidence="9" id="KW-0187">Copper transport</keyword>
<dbReference type="FunFam" id="3.30.70.100:FF:000001">
    <property type="entry name" value="ATPase copper transporting beta"/>
    <property type="match status" value="2"/>
</dbReference>
<dbReference type="SFLD" id="SFLDS00003">
    <property type="entry name" value="Haloacid_Dehalogenase"/>
    <property type="match status" value="1"/>
</dbReference>
<reference evidence="21 22" key="1">
    <citation type="journal article" date="2018" name="Mol. Biol. Evol.">
        <title>Broad Genomic Sampling Reveals a Smut Pathogenic Ancestry of the Fungal Clade Ustilaginomycotina.</title>
        <authorList>
            <person name="Kijpornyongpan T."/>
            <person name="Mondo S.J."/>
            <person name="Barry K."/>
            <person name="Sandor L."/>
            <person name="Lee J."/>
            <person name="Lipzen A."/>
            <person name="Pangilinan J."/>
            <person name="LaButti K."/>
            <person name="Hainaut M."/>
            <person name="Henrissat B."/>
            <person name="Grigoriev I.V."/>
            <person name="Spatafora J.W."/>
            <person name="Aime M.C."/>
        </authorList>
    </citation>
    <scope>NUCLEOTIDE SEQUENCE [LARGE SCALE GENOMIC DNA]</scope>
    <source>
        <strain evidence="21 22">MCA 4718</strain>
    </source>
</reference>